<evidence type="ECO:0000313" key="7">
    <source>
        <dbReference type="EMBL" id="KGN87184.1"/>
    </source>
</evidence>
<dbReference type="Pfam" id="PF01479">
    <property type="entry name" value="S4"/>
    <property type="match status" value="1"/>
</dbReference>
<dbReference type="SMART" id="SM00363">
    <property type="entry name" value="S4"/>
    <property type="match status" value="1"/>
</dbReference>
<dbReference type="GeneID" id="57240415"/>
<dbReference type="Proteomes" id="UP000030130">
    <property type="component" value="Unassembled WGS sequence"/>
</dbReference>
<dbReference type="Proteomes" id="UP000030146">
    <property type="component" value="Unassembled WGS sequence"/>
</dbReference>
<reference evidence="8 9" key="1">
    <citation type="submission" date="2014-08" db="EMBL/GenBank/DDBJ databases">
        <title>Porphyromonas gulae strain:COT-052_OH1451 Genome sequencing.</title>
        <authorList>
            <person name="Wallis C."/>
            <person name="Deusch O."/>
            <person name="O'Flynn C."/>
            <person name="Davis I."/>
            <person name="Jospin G."/>
            <person name="Darling A.E."/>
            <person name="Coil D.A."/>
            <person name="Alexiev A."/>
            <person name="Horsfall A."/>
            <person name="Kirkwood N."/>
            <person name="Harris S."/>
            <person name="Eisen J.A."/>
        </authorList>
    </citation>
    <scope>NUCLEOTIDE SEQUENCE [LARGE SCALE GENOMIC DNA]</scope>
    <source>
        <strain evidence="9">COT-052 OH1451</strain>
        <strain evidence="8">COT-052_OH1451</strain>
    </source>
</reference>
<keyword evidence="10" id="KW-1185">Reference proteome</keyword>
<accession>A0A099WQJ7</accession>
<dbReference type="InterPro" id="IPR036986">
    <property type="entry name" value="S4_RNA-bd_sf"/>
</dbReference>
<proteinExistence type="inferred from homology"/>
<dbReference type="AlphaFoldDB" id="A0A099WQJ7"/>
<protein>
    <submittedName>
        <fullName evidence="7">Heat-shock protein Hsp15</fullName>
    </submittedName>
</protein>
<dbReference type="OrthoDB" id="9797176at2"/>
<evidence type="ECO:0000256" key="1">
    <source>
        <dbReference type="ARBA" id="ARBA00008396"/>
    </source>
</evidence>
<dbReference type="SUPFAM" id="SSF55174">
    <property type="entry name" value="Alpha-L RNA-binding motif"/>
    <property type="match status" value="1"/>
</dbReference>
<dbReference type="RefSeq" id="WP_018965215.1">
    <property type="nucleotide sequence ID" value="NZ_CALUCC010000012.1"/>
</dbReference>
<name>A0A099WQJ7_9PORP</name>
<sequence length="145" mass="17108">MEEVRIDRWMWATRIFKTRTIATDACKKSRVTVNGLQAKPSRMVRVGDVIQVRKPPVTYSFRILALAQNRMGAKLVKDFLENITPPEEYEILEMQRISGFVDRAKGTGRPTKKDRRELEQFSEEMPHQQYSFESFDWDEEDFSED</sequence>
<dbReference type="eggNOG" id="COG1188">
    <property type="taxonomic scope" value="Bacteria"/>
</dbReference>
<feature type="compositionally biased region" description="Acidic residues" evidence="5">
    <location>
        <begin position="135"/>
        <end position="145"/>
    </location>
</feature>
<evidence type="ECO:0000256" key="4">
    <source>
        <dbReference type="PROSITE-ProRule" id="PRU00182"/>
    </source>
</evidence>
<organism evidence="7 10">
    <name type="scientific">Porphyromonas gulae</name>
    <dbReference type="NCBI Taxonomy" id="111105"/>
    <lineage>
        <taxon>Bacteria</taxon>
        <taxon>Pseudomonadati</taxon>
        <taxon>Bacteroidota</taxon>
        <taxon>Bacteroidia</taxon>
        <taxon>Bacteroidales</taxon>
        <taxon>Porphyromonadaceae</taxon>
        <taxon>Porphyromonas</taxon>
    </lineage>
</organism>
<keyword evidence="2 4" id="KW-0694">RNA-binding</keyword>
<dbReference type="PATRIC" id="fig|111105.18.peg.374"/>
<dbReference type="PROSITE" id="PS50889">
    <property type="entry name" value="S4"/>
    <property type="match status" value="1"/>
</dbReference>
<keyword evidence="3" id="KW-0238">DNA-binding</keyword>
<comment type="similarity">
    <text evidence="1">Belongs to the HSP15 family.</text>
</comment>
<dbReference type="CDD" id="cd00165">
    <property type="entry name" value="S4"/>
    <property type="match status" value="1"/>
</dbReference>
<dbReference type="STRING" id="111105.HR09_09820"/>
<dbReference type="EMBL" id="JRAK01000090">
    <property type="protein sequence ID" value="KGN87184.1"/>
    <property type="molecule type" value="Genomic_DNA"/>
</dbReference>
<evidence type="ECO:0000256" key="3">
    <source>
        <dbReference type="ARBA" id="ARBA00023125"/>
    </source>
</evidence>
<dbReference type="GO" id="GO:0003677">
    <property type="term" value="F:DNA binding"/>
    <property type="evidence" value="ECO:0007669"/>
    <property type="project" value="UniProtKB-KW"/>
</dbReference>
<dbReference type="GO" id="GO:0034605">
    <property type="term" value="P:cellular response to heat"/>
    <property type="evidence" value="ECO:0007669"/>
    <property type="project" value="InterPro"/>
</dbReference>
<gene>
    <name evidence="8" type="ORF">HR08_01395</name>
    <name evidence="7" type="ORF">HR15_06635</name>
</gene>
<dbReference type="GO" id="GO:0003727">
    <property type="term" value="F:single-stranded RNA binding"/>
    <property type="evidence" value="ECO:0007669"/>
    <property type="project" value="InterPro"/>
</dbReference>
<dbReference type="GO" id="GO:0043023">
    <property type="term" value="F:ribosomal large subunit binding"/>
    <property type="evidence" value="ECO:0007669"/>
    <property type="project" value="InterPro"/>
</dbReference>
<dbReference type="EMBL" id="JRAI01000008">
    <property type="protein sequence ID" value="KGN87749.1"/>
    <property type="molecule type" value="Genomic_DNA"/>
</dbReference>
<dbReference type="Gene3D" id="3.10.290.10">
    <property type="entry name" value="RNA-binding S4 domain"/>
    <property type="match status" value="1"/>
</dbReference>
<comment type="caution">
    <text evidence="7">The sequence shown here is derived from an EMBL/GenBank/DDBJ whole genome shotgun (WGS) entry which is preliminary data.</text>
</comment>
<evidence type="ECO:0000259" key="6">
    <source>
        <dbReference type="SMART" id="SM00363"/>
    </source>
</evidence>
<dbReference type="PIRSF" id="PIRSF016821">
    <property type="entry name" value="HSP15"/>
    <property type="match status" value="1"/>
</dbReference>
<evidence type="ECO:0000256" key="2">
    <source>
        <dbReference type="ARBA" id="ARBA00022884"/>
    </source>
</evidence>
<dbReference type="InterPro" id="IPR025708">
    <property type="entry name" value="HSP15"/>
</dbReference>
<evidence type="ECO:0000313" key="10">
    <source>
        <dbReference type="Proteomes" id="UP000030146"/>
    </source>
</evidence>
<evidence type="ECO:0000256" key="5">
    <source>
        <dbReference type="SAM" id="MobiDB-lite"/>
    </source>
</evidence>
<dbReference type="InterPro" id="IPR002942">
    <property type="entry name" value="S4_RNA-bd"/>
</dbReference>
<feature type="domain" description="RNA-binding S4" evidence="6">
    <location>
        <begin position="4"/>
        <end position="68"/>
    </location>
</feature>
<reference evidence="7 10" key="2">
    <citation type="submission" date="2014-08" db="EMBL/GenBank/DDBJ databases">
        <title>Porphyromonas gulae strain:COT-052_OH3439 Genome sequencing.</title>
        <authorList>
            <person name="Wallis C."/>
            <person name="Deusch O."/>
            <person name="O'Flynn C."/>
            <person name="Davis I."/>
            <person name="Jospin G."/>
            <person name="Darling A.E."/>
            <person name="Coil D.A."/>
            <person name="Alexiev A."/>
            <person name="Horsfall A."/>
            <person name="Kirkwood N."/>
            <person name="Harris S."/>
            <person name="Eisen J.A."/>
        </authorList>
    </citation>
    <scope>NUCLEOTIDE SEQUENCE [LARGE SCALE GENOMIC DNA]</scope>
    <source>
        <strain evidence="10">COT-052 OH3439</strain>
        <strain evidence="7">COT-052_OH3439</strain>
    </source>
</reference>
<evidence type="ECO:0000313" key="8">
    <source>
        <dbReference type="EMBL" id="KGN87749.1"/>
    </source>
</evidence>
<evidence type="ECO:0000313" key="9">
    <source>
        <dbReference type="Proteomes" id="UP000030130"/>
    </source>
</evidence>
<feature type="region of interest" description="Disordered" evidence="5">
    <location>
        <begin position="103"/>
        <end position="145"/>
    </location>
</feature>